<reference evidence="2 3" key="1">
    <citation type="submission" date="2017-01" db="EMBL/GenBank/DDBJ databases">
        <title>Trade-off between light-utilization and light-protection in marine flavobacteria.</title>
        <authorList>
            <person name="Kumagai Y."/>
            <person name="Yoshizawa S."/>
            <person name="Kogure K."/>
            <person name="Iwasaki W."/>
        </authorList>
    </citation>
    <scope>NUCLEOTIDE SEQUENCE [LARGE SCALE GENOMIC DNA]</scope>
    <source>
        <strain evidence="2 3">KCTC 32109</strain>
    </source>
</reference>
<evidence type="ECO:0000256" key="1">
    <source>
        <dbReference type="SAM" id="Phobius"/>
    </source>
</evidence>
<gene>
    <name evidence="2" type="ORF">BST92_01430</name>
</gene>
<dbReference type="EMBL" id="MTPW01000001">
    <property type="protein sequence ID" value="PQJ30674.1"/>
    <property type="molecule type" value="Genomic_DNA"/>
</dbReference>
<evidence type="ECO:0000313" key="3">
    <source>
        <dbReference type="Proteomes" id="UP000239747"/>
    </source>
</evidence>
<accession>A0A2S7U8G4</accession>
<feature type="transmembrane region" description="Helical" evidence="1">
    <location>
        <begin position="79"/>
        <end position="102"/>
    </location>
</feature>
<protein>
    <submittedName>
        <fullName evidence="2">Uncharacterized protein</fullName>
    </submittedName>
</protein>
<comment type="caution">
    <text evidence="2">The sequence shown here is derived from an EMBL/GenBank/DDBJ whole genome shotgun (WGS) entry which is preliminary data.</text>
</comment>
<feature type="transmembrane region" description="Helical" evidence="1">
    <location>
        <begin position="12"/>
        <end position="33"/>
    </location>
</feature>
<keyword evidence="1" id="KW-0812">Transmembrane</keyword>
<keyword evidence="1" id="KW-0472">Membrane</keyword>
<sequence>MEQSLIMKYSKRSVHFAWISIVLLSTFLILSQLDRNASSQFDMLIAYLITFQYMSILIGFTCAILSLKEEKTKNQKLAFWINILLFLGLAVFLYLLILLALLKMI</sequence>
<dbReference type="AlphaFoldDB" id="A0A2S7U8G4"/>
<proteinExistence type="predicted"/>
<dbReference type="Proteomes" id="UP000239747">
    <property type="component" value="Unassembled WGS sequence"/>
</dbReference>
<evidence type="ECO:0000313" key="2">
    <source>
        <dbReference type="EMBL" id="PQJ30674.1"/>
    </source>
</evidence>
<keyword evidence="1" id="KW-1133">Transmembrane helix</keyword>
<feature type="transmembrane region" description="Helical" evidence="1">
    <location>
        <begin position="45"/>
        <end position="67"/>
    </location>
</feature>
<organism evidence="2 3">
    <name type="scientific">Nonlabens arenilitoris</name>
    <dbReference type="NCBI Taxonomy" id="1217969"/>
    <lineage>
        <taxon>Bacteria</taxon>
        <taxon>Pseudomonadati</taxon>
        <taxon>Bacteroidota</taxon>
        <taxon>Flavobacteriia</taxon>
        <taxon>Flavobacteriales</taxon>
        <taxon>Flavobacteriaceae</taxon>
        <taxon>Nonlabens</taxon>
    </lineage>
</organism>
<keyword evidence="3" id="KW-1185">Reference proteome</keyword>
<name>A0A2S7U8G4_9FLAO</name>